<comment type="catalytic activity">
    <reaction evidence="10">
        <text>adenosine + phosphate = alpha-D-ribose 1-phosphate + adenine</text>
        <dbReference type="Rhea" id="RHEA:27642"/>
        <dbReference type="ChEBI" id="CHEBI:16335"/>
        <dbReference type="ChEBI" id="CHEBI:16708"/>
        <dbReference type="ChEBI" id="CHEBI:43474"/>
        <dbReference type="ChEBI" id="CHEBI:57720"/>
        <dbReference type="EC" id="2.4.2.1"/>
    </reaction>
    <physiologicalReaction direction="left-to-right" evidence="10">
        <dbReference type="Rhea" id="RHEA:27643"/>
    </physiologicalReaction>
</comment>
<comment type="catalytic activity">
    <reaction evidence="11">
        <text>S-methyl-5'-thioadenosine + phosphate = 5-(methylsulfanyl)-alpha-D-ribose 1-phosphate + adenine</text>
        <dbReference type="Rhea" id="RHEA:11852"/>
        <dbReference type="ChEBI" id="CHEBI:16708"/>
        <dbReference type="ChEBI" id="CHEBI:17509"/>
        <dbReference type="ChEBI" id="CHEBI:43474"/>
        <dbReference type="ChEBI" id="CHEBI:58533"/>
        <dbReference type="EC" id="2.4.2.28"/>
    </reaction>
    <physiologicalReaction direction="left-to-right" evidence="11">
        <dbReference type="Rhea" id="RHEA:11853"/>
    </physiologicalReaction>
</comment>
<keyword evidence="5" id="KW-0808">Transferase</keyword>
<dbReference type="SUPFAM" id="SSF64438">
    <property type="entry name" value="CNF1/YfiH-like putative cysteine hydrolases"/>
    <property type="match status" value="1"/>
</dbReference>
<evidence type="ECO:0000256" key="5">
    <source>
        <dbReference type="ARBA" id="ARBA00022679"/>
    </source>
</evidence>
<gene>
    <name evidence="13" type="ORF">SAMN05421781_0183</name>
</gene>
<keyword evidence="7" id="KW-0378">Hydrolase</keyword>
<dbReference type="GO" id="GO:0017061">
    <property type="term" value="F:S-methyl-5-thioadenosine phosphorylase activity"/>
    <property type="evidence" value="ECO:0007669"/>
    <property type="project" value="UniProtKB-EC"/>
</dbReference>
<evidence type="ECO:0000313" key="13">
    <source>
        <dbReference type="EMBL" id="SDW02928.1"/>
    </source>
</evidence>
<keyword evidence="8" id="KW-0862">Zinc</keyword>
<evidence type="ECO:0000256" key="4">
    <source>
        <dbReference type="ARBA" id="ARBA00007353"/>
    </source>
</evidence>
<evidence type="ECO:0000313" key="14">
    <source>
        <dbReference type="Proteomes" id="UP000199488"/>
    </source>
</evidence>
<reference evidence="13 14" key="1">
    <citation type="submission" date="2016-10" db="EMBL/GenBank/DDBJ databases">
        <authorList>
            <person name="de Groot N.N."/>
        </authorList>
    </citation>
    <scope>NUCLEOTIDE SEQUENCE [LARGE SCALE GENOMIC DNA]</scope>
    <source>
        <strain evidence="13 14">DSM 23126</strain>
    </source>
</reference>
<sequence>MQPEPFHLLTNGILELQMNSKAAAAGFTTRVNGTGKPPYESRNTAFHVGEDRNVTINNRLITAEHIGRPLSAWTAEEQVHGSRIVEVGRSDAGKGSEQRETSVAEADGMITQSKEVTLVSFYADCVPLFFYAENSEVAGLAHAGWKGTAADIGAEMIRAFADKGVPPEQIYAAIGPAISGANYEVDETVLSALKAQHDFSSGKPWVQKANGRYELDLKTANRLLLEQAGVLPERIAVSGYCTYAKEELFFSHRRENGKTGRMMSYIYII</sequence>
<proteinExistence type="inferred from homology"/>
<dbReference type="AlphaFoldDB" id="A0A1H2Q818"/>
<comment type="function">
    <text evidence="3">Purine nucleoside enzyme that catalyzes the phosphorolysis of adenosine and inosine nucleosides, yielding D-ribose 1-phosphate and the respective free bases, adenine and hypoxanthine. Also catalyzes the phosphorolysis of S-methyl-5'-thioadenosine into adenine and S-methyl-5-thio-alpha-D-ribose 1-phosphate. Also has adenosine deaminase activity.</text>
</comment>
<evidence type="ECO:0000256" key="9">
    <source>
        <dbReference type="ARBA" id="ARBA00047989"/>
    </source>
</evidence>
<evidence type="ECO:0000256" key="2">
    <source>
        <dbReference type="ARBA" id="ARBA00001947"/>
    </source>
</evidence>
<organism evidence="13 14">
    <name type="scientific">Marinococcus luteus</name>
    <dbReference type="NCBI Taxonomy" id="1122204"/>
    <lineage>
        <taxon>Bacteria</taxon>
        <taxon>Bacillati</taxon>
        <taxon>Bacillota</taxon>
        <taxon>Bacilli</taxon>
        <taxon>Bacillales</taxon>
        <taxon>Bacillaceae</taxon>
        <taxon>Marinococcus</taxon>
    </lineage>
</organism>
<dbReference type="PANTHER" id="PTHR30616">
    <property type="entry name" value="UNCHARACTERIZED PROTEIN YFIH"/>
    <property type="match status" value="1"/>
</dbReference>
<dbReference type="PANTHER" id="PTHR30616:SF2">
    <property type="entry name" value="PURINE NUCLEOSIDE PHOSPHORYLASE LACC1"/>
    <property type="match status" value="1"/>
</dbReference>
<keyword evidence="6" id="KW-0479">Metal-binding</keyword>
<accession>A0A1H2Q818</accession>
<dbReference type="CDD" id="cd16833">
    <property type="entry name" value="YfiH"/>
    <property type="match status" value="1"/>
</dbReference>
<dbReference type="InterPro" id="IPR003730">
    <property type="entry name" value="Cu_polyphenol_OxRdtase"/>
</dbReference>
<dbReference type="OrthoDB" id="4279at2"/>
<evidence type="ECO:0000256" key="3">
    <source>
        <dbReference type="ARBA" id="ARBA00003215"/>
    </source>
</evidence>
<evidence type="ECO:0000256" key="6">
    <source>
        <dbReference type="ARBA" id="ARBA00022723"/>
    </source>
</evidence>
<keyword evidence="14" id="KW-1185">Reference proteome</keyword>
<dbReference type="Gene3D" id="3.60.140.10">
    <property type="entry name" value="CNF1/YfiH-like putative cysteine hydrolases"/>
    <property type="match status" value="1"/>
</dbReference>
<dbReference type="Proteomes" id="UP000199488">
    <property type="component" value="Unassembled WGS sequence"/>
</dbReference>
<protein>
    <recommendedName>
        <fullName evidence="12">Purine nucleoside phosphorylase</fullName>
    </recommendedName>
</protein>
<evidence type="ECO:0000256" key="10">
    <source>
        <dbReference type="ARBA" id="ARBA00048968"/>
    </source>
</evidence>
<dbReference type="GO" id="GO:0005507">
    <property type="term" value="F:copper ion binding"/>
    <property type="evidence" value="ECO:0007669"/>
    <property type="project" value="TreeGrafter"/>
</dbReference>
<dbReference type="InterPro" id="IPR038371">
    <property type="entry name" value="Cu_polyphenol_OxRdtase_sf"/>
</dbReference>
<dbReference type="GO" id="GO:0016787">
    <property type="term" value="F:hydrolase activity"/>
    <property type="evidence" value="ECO:0007669"/>
    <property type="project" value="UniProtKB-KW"/>
</dbReference>
<name>A0A1H2Q818_9BACI</name>
<comment type="cofactor">
    <cofactor evidence="2">
        <name>Zn(2+)</name>
        <dbReference type="ChEBI" id="CHEBI:29105"/>
    </cofactor>
</comment>
<evidence type="ECO:0000256" key="11">
    <source>
        <dbReference type="ARBA" id="ARBA00049893"/>
    </source>
</evidence>
<evidence type="ECO:0000256" key="7">
    <source>
        <dbReference type="ARBA" id="ARBA00022801"/>
    </source>
</evidence>
<dbReference type="EMBL" id="FNNC01000001">
    <property type="protein sequence ID" value="SDW02928.1"/>
    <property type="molecule type" value="Genomic_DNA"/>
</dbReference>
<dbReference type="Pfam" id="PF02578">
    <property type="entry name" value="Cu-oxidase_4"/>
    <property type="match status" value="1"/>
</dbReference>
<dbReference type="RefSeq" id="WP_091610218.1">
    <property type="nucleotide sequence ID" value="NZ_FNNC01000001.1"/>
</dbReference>
<dbReference type="InterPro" id="IPR011324">
    <property type="entry name" value="Cytotoxic_necrot_fac-like_cat"/>
</dbReference>
<comment type="similarity">
    <text evidence="4 12">Belongs to the purine nucleoside phosphorylase YfiH/LACC1 family.</text>
</comment>
<evidence type="ECO:0000256" key="1">
    <source>
        <dbReference type="ARBA" id="ARBA00000553"/>
    </source>
</evidence>
<comment type="catalytic activity">
    <reaction evidence="1">
        <text>inosine + phosphate = alpha-D-ribose 1-phosphate + hypoxanthine</text>
        <dbReference type="Rhea" id="RHEA:27646"/>
        <dbReference type="ChEBI" id="CHEBI:17368"/>
        <dbReference type="ChEBI" id="CHEBI:17596"/>
        <dbReference type="ChEBI" id="CHEBI:43474"/>
        <dbReference type="ChEBI" id="CHEBI:57720"/>
        <dbReference type="EC" id="2.4.2.1"/>
    </reaction>
    <physiologicalReaction direction="left-to-right" evidence="1">
        <dbReference type="Rhea" id="RHEA:27647"/>
    </physiologicalReaction>
</comment>
<dbReference type="STRING" id="1122204.SAMN05421781_0183"/>
<dbReference type="NCBIfam" id="TIGR00726">
    <property type="entry name" value="peptidoglycan editing factor PgeF"/>
    <property type="match status" value="1"/>
</dbReference>
<comment type="catalytic activity">
    <reaction evidence="9">
        <text>adenosine + H2O + H(+) = inosine + NH4(+)</text>
        <dbReference type="Rhea" id="RHEA:24408"/>
        <dbReference type="ChEBI" id="CHEBI:15377"/>
        <dbReference type="ChEBI" id="CHEBI:15378"/>
        <dbReference type="ChEBI" id="CHEBI:16335"/>
        <dbReference type="ChEBI" id="CHEBI:17596"/>
        <dbReference type="ChEBI" id="CHEBI:28938"/>
        <dbReference type="EC" id="3.5.4.4"/>
    </reaction>
    <physiologicalReaction direction="left-to-right" evidence="9">
        <dbReference type="Rhea" id="RHEA:24409"/>
    </physiologicalReaction>
</comment>
<evidence type="ECO:0000256" key="12">
    <source>
        <dbReference type="RuleBase" id="RU361274"/>
    </source>
</evidence>
<evidence type="ECO:0000256" key="8">
    <source>
        <dbReference type="ARBA" id="ARBA00022833"/>
    </source>
</evidence>